<dbReference type="InterPro" id="IPR003675">
    <property type="entry name" value="Rce1/LyrA-like_dom"/>
</dbReference>
<accession>A0ABU3YZ26</accession>
<feature type="transmembrane region" description="Helical" evidence="1">
    <location>
        <begin position="145"/>
        <end position="164"/>
    </location>
</feature>
<dbReference type="GO" id="GO:0008237">
    <property type="term" value="F:metallopeptidase activity"/>
    <property type="evidence" value="ECO:0007669"/>
    <property type="project" value="UniProtKB-KW"/>
</dbReference>
<evidence type="ECO:0000313" key="3">
    <source>
        <dbReference type="EMBL" id="MDV4341620.1"/>
    </source>
</evidence>
<evidence type="ECO:0000313" key="4">
    <source>
        <dbReference type="Proteomes" id="UP001273768"/>
    </source>
</evidence>
<feature type="transmembrane region" description="Helical" evidence="1">
    <location>
        <begin position="74"/>
        <end position="94"/>
    </location>
</feature>
<keyword evidence="3" id="KW-0482">Metalloprotease</keyword>
<keyword evidence="3" id="KW-0378">Hydrolase</keyword>
<keyword evidence="1" id="KW-0472">Membrane</keyword>
<dbReference type="PANTHER" id="PTHR35797">
    <property type="entry name" value="PROTEASE-RELATED"/>
    <property type="match status" value="1"/>
</dbReference>
<gene>
    <name evidence="3" type="ORF">HL657_00215</name>
</gene>
<keyword evidence="4" id="KW-1185">Reference proteome</keyword>
<organism evidence="3 4">
    <name type="scientific">Methanoculleus nereidis</name>
    <dbReference type="NCBI Taxonomy" id="2735141"/>
    <lineage>
        <taxon>Archaea</taxon>
        <taxon>Methanobacteriati</taxon>
        <taxon>Methanobacteriota</taxon>
        <taxon>Stenosarchaea group</taxon>
        <taxon>Methanomicrobia</taxon>
        <taxon>Methanomicrobiales</taxon>
        <taxon>Methanomicrobiaceae</taxon>
        <taxon>Methanoculleus</taxon>
    </lineage>
</organism>
<name>A0ABU3YZ26_9EURY</name>
<keyword evidence="1" id="KW-1133">Transmembrane helix</keyword>
<sequence length="251" mass="28435">MRTTTTSRSVWLFFLLVFLLSLPTYVLRLAAPYSLLMVFNPFIAASILTYREAGSGGVRLLWKRTFDYKRIQRKIWYIPLLLLIPAVTILQYGLMRLMGVVPIPRLQFPFLMMPVYLLAFFILAIGEEVGWSGYALDPLQDRWGALPAGIILGVVWALWHLVPYSLVNPLLWVAAQCVATVMVRILMVWLYNNTGGSVFGMILFHAMVNMGSVPDYGFRYDPVLVAPTLTVMAAVVIFMRGPGTLARYRYA</sequence>
<dbReference type="InterPro" id="IPR042150">
    <property type="entry name" value="MmRce1-like"/>
</dbReference>
<keyword evidence="3" id="KW-0645">Protease</keyword>
<keyword evidence="1" id="KW-0812">Transmembrane</keyword>
<comment type="caution">
    <text evidence="3">The sequence shown here is derived from an EMBL/GenBank/DDBJ whole genome shotgun (WGS) entry which is preliminary data.</text>
</comment>
<protein>
    <submittedName>
        <fullName evidence="3">CPBP family intramembrane metalloprotease</fullName>
    </submittedName>
</protein>
<dbReference type="Proteomes" id="UP001273768">
    <property type="component" value="Unassembled WGS sequence"/>
</dbReference>
<evidence type="ECO:0000259" key="2">
    <source>
        <dbReference type="Pfam" id="PF02517"/>
    </source>
</evidence>
<feature type="transmembrane region" description="Helical" evidence="1">
    <location>
        <begin position="223"/>
        <end position="241"/>
    </location>
</feature>
<evidence type="ECO:0000256" key="1">
    <source>
        <dbReference type="SAM" id="Phobius"/>
    </source>
</evidence>
<dbReference type="PANTHER" id="PTHR35797:SF1">
    <property type="entry name" value="PROTEASE"/>
    <property type="match status" value="1"/>
</dbReference>
<feature type="domain" description="CAAX prenyl protease 2/Lysostaphin resistance protein A-like" evidence="2">
    <location>
        <begin position="112"/>
        <end position="210"/>
    </location>
</feature>
<feature type="transmembrane region" description="Helical" evidence="1">
    <location>
        <begin position="106"/>
        <end position="125"/>
    </location>
</feature>
<dbReference type="Pfam" id="PF02517">
    <property type="entry name" value="Rce1-like"/>
    <property type="match status" value="1"/>
</dbReference>
<dbReference type="EMBL" id="JABFFQ010000001">
    <property type="protein sequence ID" value="MDV4341620.1"/>
    <property type="molecule type" value="Genomic_DNA"/>
</dbReference>
<reference evidence="3 4" key="1">
    <citation type="submission" date="2020-05" db="EMBL/GenBank/DDBJ databases">
        <title>Isolation and characterization of methanoarchaea from a cold seep at offshore SW Taiwan.</title>
        <authorList>
            <person name="Chen Y.-W."/>
            <person name="Chen S.-C."/>
            <person name="Lai M.-C."/>
        </authorList>
    </citation>
    <scope>NUCLEOTIDE SEQUENCE [LARGE SCALE GENOMIC DNA]</scope>
    <source>
        <strain evidence="3 4">YWC-01</strain>
    </source>
</reference>
<proteinExistence type="predicted"/>